<dbReference type="SUPFAM" id="SSF51735">
    <property type="entry name" value="NAD(P)-binding Rossmann-fold domains"/>
    <property type="match status" value="1"/>
</dbReference>
<dbReference type="Pfam" id="PF13460">
    <property type="entry name" value="NAD_binding_10"/>
    <property type="match status" value="1"/>
</dbReference>
<dbReference type="InterPro" id="IPR036291">
    <property type="entry name" value="NAD(P)-bd_dom_sf"/>
</dbReference>
<comment type="caution">
    <text evidence="3">The sequence shown here is derived from an EMBL/GenBank/DDBJ whole genome shotgun (WGS) entry which is preliminary data.</text>
</comment>
<reference evidence="3 4" key="1">
    <citation type="submission" date="2024-07" db="EMBL/GenBank/DDBJ databases">
        <title>Draft sequence of the Neodothiora populina.</title>
        <authorList>
            <person name="Drown D.D."/>
            <person name="Schuette U.S."/>
            <person name="Buechlein A.B."/>
            <person name="Rusch D.R."/>
            <person name="Winton L.W."/>
            <person name="Adams G.A."/>
        </authorList>
    </citation>
    <scope>NUCLEOTIDE SEQUENCE [LARGE SCALE GENOMIC DNA]</scope>
    <source>
        <strain evidence="3 4">CPC 39397</strain>
    </source>
</reference>
<evidence type="ECO:0000313" key="3">
    <source>
        <dbReference type="EMBL" id="KAL1302736.1"/>
    </source>
</evidence>
<dbReference type="CDD" id="cd05243">
    <property type="entry name" value="SDR_a5"/>
    <property type="match status" value="1"/>
</dbReference>
<keyword evidence="4" id="KW-1185">Reference proteome</keyword>
<evidence type="ECO:0000313" key="4">
    <source>
        <dbReference type="Proteomes" id="UP001562354"/>
    </source>
</evidence>
<dbReference type="GeneID" id="95976792"/>
<feature type="domain" description="NAD(P)-binding" evidence="2">
    <location>
        <begin position="13"/>
        <end position="225"/>
    </location>
</feature>
<evidence type="ECO:0000259" key="2">
    <source>
        <dbReference type="Pfam" id="PF13460"/>
    </source>
</evidence>
<proteinExistence type="inferred from homology"/>
<organism evidence="3 4">
    <name type="scientific">Neodothiora populina</name>
    <dbReference type="NCBI Taxonomy" id="2781224"/>
    <lineage>
        <taxon>Eukaryota</taxon>
        <taxon>Fungi</taxon>
        <taxon>Dikarya</taxon>
        <taxon>Ascomycota</taxon>
        <taxon>Pezizomycotina</taxon>
        <taxon>Dothideomycetes</taxon>
        <taxon>Dothideomycetidae</taxon>
        <taxon>Dothideales</taxon>
        <taxon>Dothioraceae</taxon>
        <taxon>Neodothiora</taxon>
    </lineage>
</organism>
<comment type="similarity">
    <text evidence="1">Belongs to the avfA family.</text>
</comment>
<dbReference type="PANTHER" id="PTHR15020:SF50">
    <property type="entry name" value="UPF0659 PROTEIN YMR090W"/>
    <property type="match status" value="1"/>
</dbReference>
<gene>
    <name evidence="3" type="ORF">AAFC00_003090</name>
</gene>
<accession>A0ABR3PAM0</accession>
<name>A0ABR3PAM0_9PEZI</name>
<dbReference type="PANTHER" id="PTHR15020">
    <property type="entry name" value="FLAVIN REDUCTASE-RELATED"/>
    <property type="match status" value="1"/>
</dbReference>
<dbReference type="Proteomes" id="UP001562354">
    <property type="component" value="Unassembled WGS sequence"/>
</dbReference>
<dbReference type="RefSeq" id="XP_069199012.1">
    <property type="nucleotide sequence ID" value="XM_069347742.1"/>
</dbReference>
<dbReference type="Gene3D" id="3.40.50.720">
    <property type="entry name" value="NAD(P)-binding Rossmann-like Domain"/>
    <property type="match status" value="1"/>
</dbReference>
<protein>
    <recommendedName>
        <fullName evidence="2">NAD(P)-binding domain-containing protein</fullName>
    </recommendedName>
</protein>
<dbReference type="InterPro" id="IPR016040">
    <property type="entry name" value="NAD(P)-bd_dom"/>
</dbReference>
<dbReference type="EMBL" id="JBFMKM010000012">
    <property type="protein sequence ID" value="KAL1302736.1"/>
    <property type="molecule type" value="Genomic_DNA"/>
</dbReference>
<evidence type="ECO:0000256" key="1">
    <source>
        <dbReference type="ARBA" id="ARBA00038376"/>
    </source>
</evidence>
<sequence>MSTTSPTTVLIFGGSGKVARHLTTKLTSSSSSSSGSHAAFKVHSIIRNPDQVSEIKALGAAPIVQDIESASEDDLVRVIEDVGADIVVWAAGAGGGNPERTGSVDRDGAIKSMNATAKTTCKRFIIVSALDVRDRARKPVPEWYDEKDKTMSGRVWGVIEPFLEAKLAADKDLVTNNARRGLEYTIIRPGGLTNSPETGKVQAGKVHITTMISRQDIAEVVRQCILLPETKGLAFDVVGSGSDDHGEGATEKCVEEVVREVAKGRVDCFEGFY</sequence>